<gene>
    <name evidence="2" type="ORF">F5050DRAFT_1750921</name>
</gene>
<keyword evidence="1" id="KW-0732">Signal</keyword>
<keyword evidence="3" id="KW-1185">Reference proteome</keyword>
<dbReference type="EMBL" id="MU790579">
    <property type="protein sequence ID" value="KAJ3997546.1"/>
    <property type="molecule type" value="Genomic_DNA"/>
</dbReference>
<comment type="caution">
    <text evidence="2">The sequence shown here is derived from an EMBL/GenBank/DDBJ whole genome shotgun (WGS) entry which is preliminary data.</text>
</comment>
<sequence>MRLVFAYLITLVFSAVYAAPLSGNDIFLESDSTCIVSSKLGYCDIGFHPRRAAASIQIRCQPAGQNDSQRVFEETSC</sequence>
<name>A0ABQ8QGD3_9AGAR</name>
<protein>
    <submittedName>
        <fullName evidence="2">Uncharacterized protein</fullName>
    </submittedName>
</protein>
<organism evidence="2 3">
    <name type="scientific">Lentinula boryana</name>
    <dbReference type="NCBI Taxonomy" id="40481"/>
    <lineage>
        <taxon>Eukaryota</taxon>
        <taxon>Fungi</taxon>
        <taxon>Dikarya</taxon>
        <taxon>Basidiomycota</taxon>
        <taxon>Agaricomycotina</taxon>
        <taxon>Agaricomycetes</taxon>
        <taxon>Agaricomycetidae</taxon>
        <taxon>Agaricales</taxon>
        <taxon>Marasmiineae</taxon>
        <taxon>Omphalotaceae</taxon>
        <taxon>Lentinula</taxon>
    </lineage>
</organism>
<feature type="chain" id="PRO_5046066539" evidence="1">
    <location>
        <begin position="19"/>
        <end position="77"/>
    </location>
</feature>
<evidence type="ECO:0000313" key="3">
    <source>
        <dbReference type="Proteomes" id="UP001163828"/>
    </source>
</evidence>
<evidence type="ECO:0000256" key="1">
    <source>
        <dbReference type="SAM" id="SignalP"/>
    </source>
</evidence>
<accession>A0ABQ8QGD3</accession>
<feature type="signal peptide" evidence="1">
    <location>
        <begin position="1"/>
        <end position="18"/>
    </location>
</feature>
<proteinExistence type="predicted"/>
<dbReference type="Proteomes" id="UP001163828">
    <property type="component" value="Unassembled WGS sequence"/>
</dbReference>
<evidence type="ECO:0000313" key="2">
    <source>
        <dbReference type="EMBL" id="KAJ3997546.1"/>
    </source>
</evidence>
<reference evidence="2" key="1">
    <citation type="submission" date="2022-08" db="EMBL/GenBank/DDBJ databases">
        <authorList>
            <consortium name="DOE Joint Genome Institute"/>
            <person name="Min B."/>
            <person name="Riley R."/>
            <person name="Sierra-Patev S."/>
            <person name="Naranjo-Ortiz M."/>
            <person name="Looney B."/>
            <person name="Konkel Z."/>
            <person name="Slot J.C."/>
            <person name="Sakamoto Y."/>
            <person name="Steenwyk J.L."/>
            <person name="Rokas A."/>
            <person name="Carro J."/>
            <person name="Camarero S."/>
            <person name="Ferreira P."/>
            <person name="Molpeceres G."/>
            <person name="Ruiz-Duenas F.J."/>
            <person name="Serrano A."/>
            <person name="Henrissat B."/>
            <person name="Drula E."/>
            <person name="Hughes K.W."/>
            <person name="Mata J.L."/>
            <person name="Ishikawa N.K."/>
            <person name="Vargas-Isla R."/>
            <person name="Ushijima S."/>
            <person name="Smith C.A."/>
            <person name="Ahrendt S."/>
            <person name="Andreopoulos W."/>
            <person name="He G."/>
            <person name="Labutti K."/>
            <person name="Lipzen A."/>
            <person name="Ng V."/>
            <person name="Sandor L."/>
            <person name="Barry K."/>
            <person name="Martinez A.T."/>
            <person name="Xiao Y."/>
            <person name="Gibbons J.G."/>
            <person name="Terashima K."/>
            <person name="Hibbett D.S."/>
            <person name="Grigoriev I.V."/>
        </authorList>
    </citation>
    <scope>NUCLEOTIDE SEQUENCE</scope>
    <source>
        <strain evidence="2">TFB10827</strain>
    </source>
</reference>